<proteinExistence type="predicted"/>
<evidence type="ECO:0000313" key="3">
    <source>
        <dbReference type="Proteomes" id="UP001464891"/>
    </source>
</evidence>
<protein>
    <submittedName>
        <fullName evidence="2">Uncharacterized protein</fullName>
    </submittedName>
</protein>
<feature type="region of interest" description="Disordered" evidence="1">
    <location>
        <begin position="127"/>
        <end position="147"/>
    </location>
</feature>
<dbReference type="Proteomes" id="UP001464891">
    <property type="component" value="Unassembled WGS sequence"/>
</dbReference>
<organism evidence="2 3">
    <name type="scientific">Trichocoleus desertorum GB2-A4</name>
    <dbReference type="NCBI Taxonomy" id="2933944"/>
    <lineage>
        <taxon>Bacteria</taxon>
        <taxon>Bacillati</taxon>
        <taxon>Cyanobacteriota</taxon>
        <taxon>Cyanophyceae</taxon>
        <taxon>Leptolyngbyales</taxon>
        <taxon>Trichocoleusaceae</taxon>
        <taxon>Trichocoleus</taxon>
    </lineage>
</organism>
<comment type="caution">
    <text evidence="2">The sequence shown here is derived from an EMBL/GenBank/DDBJ whole genome shotgun (WGS) entry which is preliminary data.</text>
</comment>
<accession>A0ABV0J7T6</accession>
<name>A0ABV0J7T6_9CYAN</name>
<reference evidence="2 3" key="1">
    <citation type="submission" date="2022-04" db="EMBL/GenBank/DDBJ databases">
        <title>Positive selection, recombination, and allopatry shape intraspecific diversity of widespread and dominant cyanobacteria.</title>
        <authorList>
            <person name="Wei J."/>
            <person name="Shu W."/>
            <person name="Hu C."/>
        </authorList>
    </citation>
    <scope>NUCLEOTIDE SEQUENCE [LARGE SCALE GENOMIC DNA]</scope>
    <source>
        <strain evidence="2 3">GB2-A4</strain>
    </source>
</reference>
<evidence type="ECO:0000256" key="1">
    <source>
        <dbReference type="SAM" id="MobiDB-lite"/>
    </source>
</evidence>
<evidence type="ECO:0000313" key="2">
    <source>
        <dbReference type="EMBL" id="MEP0817840.1"/>
    </source>
</evidence>
<sequence length="514" mass="58026">METVEYVELFWDCPHCGQLHISAVFNSQGNRCPSCFYWRTEAVKLYEASDSQLITDPSLINRPPFWVCKVCEAVNEDVGLSAELLQCSNCNSYQISAVGGITGDSAADQQAPSLSVIGELVQRQSESPTIAPSRSMDHSPSNGFNPSGNNSRLGWLTAGALGLTVVSGVFWNGAVESVGTKDPTLLKVQVTDLQWTVEVDVQTQKTSTRQGWDESVPTNATILKSIRKQRGVSQKRQGVRTVMVSEQYQSGTRTETYYEPEQYQSGTRTEIYTQPEQYQSGTRTETYYDSEEYQSGTRTETYYDSERYQSGTKSECKVTSQGNGLGKRVCHEIPVYSTRKIPRTRTILLYSTRKIPRTRTVPIFSTRQVKHRREVPVYSTRQVEHTREVPIFSTRVVPVQKPIMATVPVHDTWMTYRVKEWVPQQTHQRVGQDAAERRSIDINLVQLPPQRISATRATCRLSGSYLVKNGWFQKPEAKSGAWNLPCEEYDRLNLGEQVQIRLTDANSAQLARSL</sequence>
<dbReference type="EMBL" id="JAMPKM010000006">
    <property type="protein sequence ID" value="MEP0817840.1"/>
    <property type="molecule type" value="Genomic_DNA"/>
</dbReference>
<gene>
    <name evidence="2" type="ORF">NC998_12120</name>
</gene>
<dbReference type="RefSeq" id="WP_190434697.1">
    <property type="nucleotide sequence ID" value="NZ_JAMPKM010000006.1"/>
</dbReference>
<keyword evidence="3" id="KW-1185">Reference proteome</keyword>